<accession>A0A812M8K4</accession>
<feature type="chain" id="PRO_5032343980" evidence="1">
    <location>
        <begin position="17"/>
        <end position="285"/>
    </location>
</feature>
<reference evidence="2" key="1">
    <citation type="submission" date="2021-02" db="EMBL/GenBank/DDBJ databases">
        <authorList>
            <person name="Dougan E. K."/>
            <person name="Rhodes N."/>
            <person name="Thang M."/>
            <person name="Chan C."/>
        </authorList>
    </citation>
    <scope>NUCLEOTIDE SEQUENCE</scope>
</reference>
<evidence type="ECO:0000256" key="1">
    <source>
        <dbReference type="SAM" id="SignalP"/>
    </source>
</evidence>
<dbReference type="Proteomes" id="UP000649617">
    <property type="component" value="Unassembled WGS sequence"/>
</dbReference>
<dbReference type="OrthoDB" id="9981310at2759"/>
<comment type="caution">
    <text evidence="2">The sequence shown here is derived from an EMBL/GenBank/DDBJ whole genome shotgun (WGS) entry which is preliminary data.</text>
</comment>
<proteinExistence type="predicted"/>
<organism evidence="2 3">
    <name type="scientific">Symbiodinium pilosum</name>
    <name type="common">Dinoflagellate</name>
    <dbReference type="NCBI Taxonomy" id="2952"/>
    <lineage>
        <taxon>Eukaryota</taxon>
        <taxon>Sar</taxon>
        <taxon>Alveolata</taxon>
        <taxon>Dinophyceae</taxon>
        <taxon>Suessiales</taxon>
        <taxon>Symbiodiniaceae</taxon>
        <taxon>Symbiodinium</taxon>
    </lineage>
</organism>
<evidence type="ECO:0000313" key="2">
    <source>
        <dbReference type="EMBL" id="CAE7257187.1"/>
    </source>
</evidence>
<evidence type="ECO:0000313" key="3">
    <source>
        <dbReference type="Proteomes" id="UP000649617"/>
    </source>
</evidence>
<dbReference type="AlphaFoldDB" id="A0A812M8K4"/>
<sequence>MHLIWWAWLLHPAVKSALTEWNGTCSSPQFVYLLHGATVLDTDSMEGMQVTKGDVLWLTFDRPYKGEYADIAAPDVLFEPEAGYYVFLDDDMLTMVPQPDAWSKFEKFLLDELPAVGYITRSRHYHSIDKGKATRGSLFNVDHNALAFHRHTLGSLLPYCDFLQRIAVGWSGAILGLQLGVLYSNSRIGLNTIRADLAKNLHRPYKKGGGSYAFDVLKQRFQGETLYLTKELQDAYWGQIGSKESRTFCNYNYNALRKPPGQHPAGPISIEWLMRSINISHPCGR</sequence>
<protein>
    <submittedName>
        <fullName evidence="2">Slc8a3 protein</fullName>
    </submittedName>
</protein>
<gene>
    <name evidence="2" type="primary">Slc8a3</name>
    <name evidence="2" type="ORF">SPIL2461_LOCUS5257</name>
</gene>
<feature type="non-terminal residue" evidence="2">
    <location>
        <position position="285"/>
    </location>
</feature>
<keyword evidence="1" id="KW-0732">Signal</keyword>
<name>A0A812M8K4_SYMPI</name>
<dbReference type="EMBL" id="CAJNIZ010007327">
    <property type="protein sequence ID" value="CAE7257187.1"/>
    <property type="molecule type" value="Genomic_DNA"/>
</dbReference>
<feature type="signal peptide" evidence="1">
    <location>
        <begin position="1"/>
        <end position="16"/>
    </location>
</feature>
<keyword evidence="3" id="KW-1185">Reference proteome</keyword>